<organism evidence="3 4">
    <name type="scientific">Xylaria arbuscula</name>
    <dbReference type="NCBI Taxonomy" id="114810"/>
    <lineage>
        <taxon>Eukaryota</taxon>
        <taxon>Fungi</taxon>
        <taxon>Dikarya</taxon>
        <taxon>Ascomycota</taxon>
        <taxon>Pezizomycotina</taxon>
        <taxon>Sordariomycetes</taxon>
        <taxon>Xylariomycetidae</taxon>
        <taxon>Xylariales</taxon>
        <taxon>Xylariaceae</taxon>
        <taxon>Xylaria</taxon>
    </lineage>
</organism>
<feature type="transmembrane region" description="Helical" evidence="1">
    <location>
        <begin position="67"/>
        <end position="85"/>
    </location>
</feature>
<dbReference type="AlphaFoldDB" id="A0A9W8TQT7"/>
<evidence type="ECO:0000313" key="3">
    <source>
        <dbReference type="EMBL" id="KAJ3577826.1"/>
    </source>
</evidence>
<dbReference type="Pfam" id="PF06985">
    <property type="entry name" value="HET"/>
    <property type="match status" value="1"/>
</dbReference>
<feature type="transmembrane region" description="Helical" evidence="1">
    <location>
        <begin position="92"/>
        <end position="113"/>
    </location>
</feature>
<dbReference type="VEuPathDB" id="FungiDB:F4678DRAFT_475244"/>
<accession>A0A9W8TQT7</accession>
<protein>
    <recommendedName>
        <fullName evidence="2">Heterokaryon incompatibility domain-containing protein</fullName>
    </recommendedName>
</protein>
<dbReference type="PANTHER" id="PTHR24148">
    <property type="entry name" value="ANKYRIN REPEAT DOMAIN-CONTAINING PROTEIN 39 HOMOLOG-RELATED"/>
    <property type="match status" value="1"/>
</dbReference>
<proteinExistence type="predicted"/>
<dbReference type="InterPro" id="IPR052895">
    <property type="entry name" value="HetReg/Transcr_Mod"/>
</dbReference>
<gene>
    <name evidence="3" type="ORF">NPX13_g2737</name>
</gene>
<keyword evidence="1" id="KW-0472">Membrane</keyword>
<dbReference type="Pfam" id="PF26639">
    <property type="entry name" value="Het-6_barrel"/>
    <property type="match status" value="1"/>
</dbReference>
<name>A0A9W8TQT7_9PEZI</name>
<feature type="transmembrane region" description="Helical" evidence="1">
    <location>
        <begin position="156"/>
        <end position="174"/>
    </location>
</feature>
<dbReference type="EMBL" id="JANPWZ010000304">
    <property type="protein sequence ID" value="KAJ3577826.1"/>
    <property type="molecule type" value="Genomic_DNA"/>
</dbReference>
<evidence type="ECO:0000313" key="4">
    <source>
        <dbReference type="Proteomes" id="UP001148614"/>
    </source>
</evidence>
<keyword evidence="1" id="KW-1133">Transmembrane helix</keyword>
<dbReference type="Proteomes" id="UP001148614">
    <property type="component" value="Unassembled WGS sequence"/>
</dbReference>
<feature type="transmembrane region" description="Helical" evidence="1">
    <location>
        <begin position="125"/>
        <end position="144"/>
    </location>
</feature>
<feature type="domain" description="Heterokaryon incompatibility" evidence="2">
    <location>
        <begin position="277"/>
        <end position="421"/>
    </location>
</feature>
<keyword evidence="4" id="KW-1185">Reference proteome</keyword>
<dbReference type="InterPro" id="IPR010730">
    <property type="entry name" value="HET"/>
</dbReference>
<keyword evidence="1" id="KW-0812">Transmembrane</keyword>
<sequence length="844" mass="96899">MENLSQQGASLLGERIGAVFNGILIAWITLFFDWATPRWCKATYVVTDILYRANRSDKTLVTLSWKIRLFWLSAWLCMAVAYLTWAPRCRLIMIYHGINGQALNLLLWMWIAMQNDGPRNATNKAYDAYMDAAIGFLITAYSLTHLSRVWNLIKWISFRVGLPLVCVGALVYVFQSKLPLARTYYRAKVSFFRHFTNAWDTFDYVEAQTVERLPYYLQHEWSSYQQGLSGRASLPTYQYRPLSDGEIRLLVIKRSRFLPSVIQAEIVHQPIYPPPEYEALSYCWGSSELTKEIIVNGCRFPVTKAAFDLLLARRSVFKDRALWIDAICINQQDMKEKSEQVQLMSDIYHRASRVIAFPGGSSWRSRLAGGFIYQLYALMHQYQTEELNWSVSTNEENNPRWRAMADLFSNEYFTRAWVIQEIAVGQKTELYLGGVYVPWMLFSEVVNWCFSQKRRHLLTGSEQKERRTWRTGQTIENVAVMTLLRPDADGVWMDSTNEIIDLENLLLITANFRSSDPRDKVFSLLGIARNAGDRGLIVPDYSLPVEQVFQKTAQYVFSFPRDRRTVHILALAGTGFCERPGKMPSWIPDFSEERICHPYLGMPSFETNFKASGELRQDIELDLETNSLMLKAMTIDKILDISEDNALSWGLRNLEIADVFKLLPKLHKFVHAAIDLCEKHPSSAAMPDERTSERLWWALIAGRIERKPAQAKFKDAFRFWLRNLDLVAISDGRDDYNKRAQESGLAAYPGGEALDTVYQYSVMESCYGRRIAITESGRLCIVPPLTRVGDSVIIPLGSQTPFLMRKPHSYLDTSGCELIGETWVEGVMYGELAGSVDEEFIRIS</sequence>
<comment type="caution">
    <text evidence="3">The sequence shown here is derived from an EMBL/GenBank/DDBJ whole genome shotgun (WGS) entry which is preliminary data.</text>
</comment>
<evidence type="ECO:0000256" key="1">
    <source>
        <dbReference type="SAM" id="Phobius"/>
    </source>
</evidence>
<feature type="transmembrane region" description="Helical" evidence="1">
    <location>
        <begin position="12"/>
        <end position="32"/>
    </location>
</feature>
<evidence type="ECO:0000259" key="2">
    <source>
        <dbReference type="Pfam" id="PF06985"/>
    </source>
</evidence>
<dbReference type="PANTHER" id="PTHR24148:SF73">
    <property type="entry name" value="HET DOMAIN PROTEIN (AFU_ORTHOLOGUE AFUA_8G01020)"/>
    <property type="match status" value="1"/>
</dbReference>
<reference evidence="3" key="1">
    <citation type="submission" date="2022-07" db="EMBL/GenBank/DDBJ databases">
        <title>Genome Sequence of Xylaria arbuscula.</title>
        <authorList>
            <person name="Buettner E."/>
        </authorList>
    </citation>
    <scope>NUCLEOTIDE SEQUENCE</scope>
    <source>
        <strain evidence="3">VT107</strain>
    </source>
</reference>